<feature type="region of interest" description="Disordered" evidence="1">
    <location>
        <begin position="1"/>
        <end position="23"/>
    </location>
</feature>
<dbReference type="Proteomes" id="UP000502345">
    <property type="component" value="Chromosome"/>
</dbReference>
<reference evidence="3 4" key="1">
    <citation type="submission" date="2020-03" db="EMBL/GenBank/DDBJ databases">
        <title>Screen low temperature-resistant strains for efficient degradation of petroleum hydrocarbons under the low temperature.</title>
        <authorList>
            <person name="Wang Y."/>
            <person name="Chen J."/>
        </authorList>
    </citation>
    <scope>NUCLEOTIDE SEQUENCE [LARGE SCALE GENOMIC DNA]</scope>
    <source>
        <strain evidence="3 4">KB1</strain>
    </source>
</reference>
<name>A0A6G9CUN0_RHOER</name>
<dbReference type="GO" id="GO:0003700">
    <property type="term" value="F:DNA-binding transcription factor activity"/>
    <property type="evidence" value="ECO:0007669"/>
    <property type="project" value="InterPro"/>
</dbReference>
<evidence type="ECO:0000259" key="2">
    <source>
        <dbReference type="SMART" id="SM00347"/>
    </source>
</evidence>
<accession>A0A6G9CUN0</accession>
<dbReference type="SMART" id="SM00347">
    <property type="entry name" value="HTH_MARR"/>
    <property type="match status" value="1"/>
</dbReference>
<organism evidence="3 4">
    <name type="scientific">Rhodococcus erythropolis</name>
    <name type="common">Arthrobacter picolinophilus</name>
    <dbReference type="NCBI Taxonomy" id="1833"/>
    <lineage>
        <taxon>Bacteria</taxon>
        <taxon>Bacillati</taxon>
        <taxon>Actinomycetota</taxon>
        <taxon>Actinomycetes</taxon>
        <taxon>Mycobacteriales</taxon>
        <taxon>Nocardiaceae</taxon>
        <taxon>Rhodococcus</taxon>
        <taxon>Rhodococcus erythropolis group</taxon>
    </lineage>
</organism>
<dbReference type="InterPro" id="IPR036390">
    <property type="entry name" value="WH_DNA-bd_sf"/>
</dbReference>
<dbReference type="InterPro" id="IPR036388">
    <property type="entry name" value="WH-like_DNA-bd_sf"/>
</dbReference>
<dbReference type="Pfam" id="PF01047">
    <property type="entry name" value="MarR"/>
    <property type="match status" value="1"/>
</dbReference>
<proteinExistence type="predicted"/>
<evidence type="ECO:0000256" key="1">
    <source>
        <dbReference type="SAM" id="MobiDB-lite"/>
    </source>
</evidence>
<dbReference type="InterPro" id="IPR000835">
    <property type="entry name" value="HTH_MarR-typ"/>
</dbReference>
<feature type="domain" description="HTH marR-type" evidence="2">
    <location>
        <begin position="51"/>
        <end position="153"/>
    </location>
</feature>
<dbReference type="EMBL" id="CP050124">
    <property type="protein sequence ID" value="QIP40765.1"/>
    <property type="molecule type" value="Genomic_DNA"/>
</dbReference>
<dbReference type="AlphaFoldDB" id="A0A6G9CUN0"/>
<evidence type="ECO:0000313" key="4">
    <source>
        <dbReference type="Proteomes" id="UP000502345"/>
    </source>
</evidence>
<evidence type="ECO:0000313" key="3">
    <source>
        <dbReference type="EMBL" id="QIP40765.1"/>
    </source>
</evidence>
<protein>
    <submittedName>
        <fullName evidence="3">MarR family transcriptional regulator</fullName>
    </submittedName>
</protein>
<dbReference type="Gene3D" id="1.10.10.10">
    <property type="entry name" value="Winged helix-like DNA-binding domain superfamily/Winged helix DNA-binding domain"/>
    <property type="match status" value="1"/>
</dbReference>
<feature type="compositionally biased region" description="Polar residues" evidence="1">
    <location>
        <begin position="11"/>
        <end position="23"/>
    </location>
</feature>
<sequence>MLDPKEKSPMSEPTAQPDAQSQTKWLTAEQQEAWLTLIALVTRLPAALDTQLQRDSALTHFEYFVLAALSDAPDHKLQLSVLAQRANASLSRLSHVITKMEKAGWVKREVIRGSRGSNAVLTDEGMAKVVAAAPPHVASVQGLLFEGLDDRQVAQLSSLGTAMLTQLDKGIAAGLGKA</sequence>
<dbReference type="SUPFAM" id="SSF46785">
    <property type="entry name" value="Winged helix' DNA-binding domain"/>
    <property type="match status" value="1"/>
</dbReference>
<gene>
    <name evidence="3" type="ORF">G9444_3521</name>
</gene>